<evidence type="ECO:0000256" key="1">
    <source>
        <dbReference type="SAM" id="MobiDB-lite"/>
    </source>
</evidence>
<evidence type="ECO:0000313" key="2">
    <source>
        <dbReference type="EMBL" id="CAD8337211.1"/>
    </source>
</evidence>
<dbReference type="AlphaFoldDB" id="A0A7R9ZN87"/>
<feature type="compositionally biased region" description="Low complexity" evidence="1">
    <location>
        <begin position="106"/>
        <end position="129"/>
    </location>
</feature>
<feature type="region of interest" description="Disordered" evidence="1">
    <location>
        <begin position="280"/>
        <end position="308"/>
    </location>
</feature>
<feature type="compositionally biased region" description="Polar residues" evidence="1">
    <location>
        <begin position="280"/>
        <end position="291"/>
    </location>
</feature>
<feature type="compositionally biased region" description="Low complexity" evidence="1">
    <location>
        <begin position="79"/>
        <end position="98"/>
    </location>
</feature>
<protein>
    <submittedName>
        <fullName evidence="2">Uncharacterized protein</fullName>
    </submittedName>
</protein>
<name>A0A7R9ZN87_9STRA</name>
<feature type="compositionally biased region" description="Basic residues" evidence="1">
    <location>
        <begin position="135"/>
        <end position="149"/>
    </location>
</feature>
<gene>
    <name evidence="2" type="ORF">CAUS1442_LOCUS9339</name>
</gene>
<feature type="region of interest" description="Disordered" evidence="1">
    <location>
        <begin position="1"/>
        <end position="183"/>
    </location>
</feature>
<sequence length="308" mass="33675">MGRAHLHGQSSATSTTPSVSALTSTITAKAPLATSSSAAATHKQRKKQENKQQKMSGGKPTKMGFRRFNLSKPSRIHRASSVDSSSSHTSDTVGSSKSKLSRLRRSSSTGSKQSSSSVSPSSSSSFSSSQPRREKASKRRFPSLFRKSKGSQSQKSSQSTASSVTYSAISFDPNPPTPRASINIDDYTSSERQASFYSNTELRCILMDGLKTINVVETMERQPTATAHFHGVAIDPENPRLSLRGLEKLEKQNGEAYRKLQQELQELVVGASKRTPSQLALSYQQRTQESQHAAYERARIDEEQAQDV</sequence>
<accession>A0A7R9ZN87</accession>
<feature type="compositionally biased region" description="Low complexity" evidence="1">
    <location>
        <begin position="150"/>
        <end position="163"/>
    </location>
</feature>
<dbReference type="EMBL" id="HBEF01014912">
    <property type="protein sequence ID" value="CAD8337211.1"/>
    <property type="molecule type" value="Transcribed_RNA"/>
</dbReference>
<feature type="compositionally biased region" description="Low complexity" evidence="1">
    <location>
        <begin position="10"/>
        <end position="41"/>
    </location>
</feature>
<organism evidence="2">
    <name type="scientific">Craspedostauros australis</name>
    <dbReference type="NCBI Taxonomy" id="1486917"/>
    <lineage>
        <taxon>Eukaryota</taxon>
        <taxon>Sar</taxon>
        <taxon>Stramenopiles</taxon>
        <taxon>Ochrophyta</taxon>
        <taxon>Bacillariophyta</taxon>
        <taxon>Bacillariophyceae</taxon>
        <taxon>Bacillariophycidae</taxon>
        <taxon>Naviculales</taxon>
        <taxon>Naviculaceae</taxon>
        <taxon>Craspedostauros</taxon>
    </lineage>
</organism>
<proteinExistence type="predicted"/>
<reference evidence="2" key="1">
    <citation type="submission" date="2021-01" db="EMBL/GenBank/DDBJ databases">
        <authorList>
            <person name="Corre E."/>
            <person name="Pelletier E."/>
            <person name="Niang G."/>
            <person name="Scheremetjew M."/>
            <person name="Finn R."/>
            <person name="Kale V."/>
            <person name="Holt S."/>
            <person name="Cochrane G."/>
            <person name="Meng A."/>
            <person name="Brown T."/>
            <person name="Cohen L."/>
        </authorList>
    </citation>
    <scope>NUCLEOTIDE SEQUENCE</scope>
    <source>
        <strain evidence="2">CCMP3328</strain>
    </source>
</reference>